<dbReference type="AlphaFoldDB" id="A0A0B6ZBQ0"/>
<feature type="non-terminal residue" evidence="2">
    <location>
        <position position="1"/>
    </location>
</feature>
<feature type="region of interest" description="Disordered" evidence="1">
    <location>
        <begin position="140"/>
        <end position="165"/>
    </location>
</feature>
<dbReference type="EMBL" id="HACG01019012">
    <property type="protein sequence ID" value="CEK65877.1"/>
    <property type="molecule type" value="Transcribed_RNA"/>
</dbReference>
<protein>
    <submittedName>
        <fullName evidence="2">Uncharacterized protein</fullName>
    </submittedName>
</protein>
<sequence length="413" mass="45505">RTSSPTKPSKIVREDINGRNSKFNEKHNADEKEGKLKPSTLGERATNPKKSPRQISAPSPVRGSSTLSKASSPTKSTSSTRSSSTHESFTSVKSPIKTKASEEAASAQETKPVIAVASADQAENEASTFSHVVDQWDLKLESQQDQLTPKDKSETIQASDNSISEARDAVGSIDAISASLSPAFDRQKIENIDIYSEKKVADYADIKQKYEMEEEEKPQALPEPAVVAESPCLESTTLSDYSSQFKLPEQELPHLIHDEKENMDNESKAPGDPEQGMSPSAEPSQDGHHDCPFTSPEELVSEFETPIFTNDEPESTISCKATVEHNIQYGIDNLSNGRDMGGIQEVDEDENEDNDNVEREDDDTFIREDDGTVTEEGYLTVTREDDGTITRDDGFVTRDDDDDFVTREDDDDG</sequence>
<name>A0A0B6ZBQ0_9EUPU</name>
<feature type="compositionally biased region" description="Basic and acidic residues" evidence="1">
    <location>
        <begin position="382"/>
        <end position="398"/>
    </location>
</feature>
<feature type="compositionally biased region" description="Basic and acidic residues" evidence="1">
    <location>
        <begin position="140"/>
        <end position="154"/>
    </location>
</feature>
<proteinExistence type="predicted"/>
<organism evidence="2">
    <name type="scientific">Arion vulgaris</name>
    <dbReference type="NCBI Taxonomy" id="1028688"/>
    <lineage>
        <taxon>Eukaryota</taxon>
        <taxon>Metazoa</taxon>
        <taxon>Spiralia</taxon>
        <taxon>Lophotrochozoa</taxon>
        <taxon>Mollusca</taxon>
        <taxon>Gastropoda</taxon>
        <taxon>Heterobranchia</taxon>
        <taxon>Euthyneura</taxon>
        <taxon>Panpulmonata</taxon>
        <taxon>Eupulmonata</taxon>
        <taxon>Stylommatophora</taxon>
        <taxon>Helicina</taxon>
        <taxon>Arionoidea</taxon>
        <taxon>Arionidae</taxon>
        <taxon>Arion</taxon>
    </lineage>
</organism>
<feature type="non-terminal residue" evidence="2">
    <location>
        <position position="413"/>
    </location>
</feature>
<evidence type="ECO:0000256" key="1">
    <source>
        <dbReference type="SAM" id="MobiDB-lite"/>
    </source>
</evidence>
<accession>A0A0B6ZBQ0</accession>
<feature type="region of interest" description="Disordered" evidence="1">
    <location>
        <begin position="1"/>
        <end position="111"/>
    </location>
</feature>
<feature type="compositionally biased region" description="Low complexity" evidence="1">
    <location>
        <begin position="64"/>
        <end position="94"/>
    </location>
</feature>
<feature type="compositionally biased region" description="Acidic residues" evidence="1">
    <location>
        <begin position="399"/>
        <end position="413"/>
    </location>
</feature>
<evidence type="ECO:0000313" key="2">
    <source>
        <dbReference type="EMBL" id="CEK65877.1"/>
    </source>
</evidence>
<feature type="compositionally biased region" description="Basic and acidic residues" evidence="1">
    <location>
        <begin position="11"/>
        <end position="36"/>
    </location>
</feature>
<feature type="compositionally biased region" description="Polar residues" evidence="1">
    <location>
        <begin position="155"/>
        <end position="164"/>
    </location>
</feature>
<feature type="region of interest" description="Disordered" evidence="1">
    <location>
        <begin position="238"/>
        <end position="314"/>
    </location>
</feature>
<gene>
    <name evidence="2" type="primary">ORF56594</name>
</gene>
<feature type="region of interest" description="Disordered" evidence="1">
    <location>
        <begin position="332"/>
        <end position="413"/>
    </location>
</feature>
<reference evidence="2" key="1">
    <citation type="submission" date="2014-12" db="EMBL/GenBank/DDBJ databases">
        <title>Insight into the proteome of Arion vulgaris.</title>
        <authorList>
            <person name="Aradska J."/>
            <person name="Bulat T."/>
            <person name="Smidak R."/>
            <person name="Sarate P."/>
            <person name="Gangsoo J."/>
            <person name="Sialana F."/>
            <person name="Bilban M."/>
            <person name="Lubec G."/>
        </authorList>
    </citation>
    <scope>NUCLEOTIDE SEQUENCE</scope>
    <source>
        <tissue evidence="2">Skin</tissue>
    </source>
</reference>
<feature type="compositionally biased region" description="Basic and acidic residues" evidence="1">
    <location>
        <begin position="248"/>
        <end position="271"/>
    </location>
</feature>
<feature type="compositionally biased region" description="Acidic residues" evidence="1">
    <location>
        <begin position="345"/>
        <end position="363"/>
    </location>
</feature>